<protein>
    <submittedName>
        <fullName evidence="2">Uncharacterized protein</fullName>
    </submittedName>
</protein>
<evidence type="ECO:0000256" key="1">
    <source>
        <dbReference type="SAM" id="MobiDB-lite"/>
    </source>
</evidence>
<proteinExistence type="predicted"/>
<evidence type="ECO:0000313" key="3">
    <source>
        <dbReference type="Proteomes" id="UP001487740"/>
    </source>
</evidence>
<accession>A0AAW0T9W0</accession>
<feature type="region of interest" description="Disordered" evidence="1">
    <location>
        <begin position="1"/>
        <end position="51"/>
    </location>
</feature>
<dbReference type="EMBL" id="JARAKH010000036">
    <property type="protein sequence ID" value="KAK8383507.1"/>
    <property type="molecule type" value="Genomic_DNA"/>
</dbReference>
<keyword evidence="3" id="KW-1185">Reference proteome</keyword>
<evidence type="ECO:0000313" key="2">
    <source>
        <dbReference type="EMBL" id="KAK8383507.1"/>
    </source>
</evidence>
<gene>
    <name evidence="2" type="ORF">O3P69_015753</name>
</gene>
<feature type="compositionally biased region" description="Basic and acidic residues" evidence="1">
    <location>
        <begin position="1"/>
        <end position="17"/>
    </location>
</feature>
<sequence length="352" mass="38432">MPRRQDRSSSGKGKGKEIINSSRRHAAGDEQPAEVIRSPYPPPPGSRPGAAAGRVAYGFTHTGYFWSPSVQVGSPVWRRRVLILGWRRPGSQDQCRTTPSRLPSRPQLLVLLLLLLVALPLVGQQYHAHTCVQQRLTPPTRPVPARHGAWADATYVSHGCWSSGGRRAALFSRRTAAEDTRYPRTTARRWLPPAPPITLMYTLMYTPLGYVHSVHSFTRSGCPLGLRVECLVVDTAGQGARPLSSRRASRQPLRPGFDASPASRVPAHVIDTSLSKMPTLAALRLPSAAIPRPSLLREHRLLNTLMPHVTAVPKPARSCPGWGIKAPRATSGNSSGLPTLPSLPQPHIDFEV</sequence>
<organism evidence="2 3">
    <name type="scientific">Scylla paramamosain</name>
    <name type="common">Mud crab</name>
    <dbReference type="NCBI Taxonomy" id="85552"/>
    <lineage>
        <taxon>Eukaryota</taxon>
        <taxon>Metazoa</taxon>
        <taxon>Ecdysozoa</taxon>
        <taxon>Arthropoda</taxon>
        <taxon>Crustacea</taxon>
        <taxon>Multicrustacea</taxon>
        <taxon>Malacostraca</taxon>
        <taxon>Eumalacostraca</taxon>
        <taxon>Eucarida</taxon>
        <taxon>Decapoda</taxon>
        <taxon>Pleocyemata</taxon>
        <taxon>Brachyura</taxon>
        <taxon>Eubrachyura</taxon>
        <taxon>Portunoidea</taxon>
        <taxon>Portunidae</taxon>
        <taxon>Portuninae</taxon>
        <taxon>Scylla</taxon>
    </lineage>
</organism>
<reference evidence="2 3" key="1">
    <citation type="submission" date="2023-03" db="EMBL/GenBank/DDBJ databases">
        <title>High-quality genome of Scylla paramamosain provides insights in environmental adaptation.</title>
        <authorList>
            <person name="Zhang L."/>
        </authorList>
    </citation>
    <scope>NUCLEOTIDE SEQUENCE [LARGE SCALE GENOMIC DNA]</scope>
    <source>
        <strain evidence="2">LZ_2023a</strain>
        <tissue evidence="2">Muscle</tissue>
    </source>
</reference>
<dbReference type="AlphaFoldDB" id="A0AAW0T9W0"/>
<comment type="caution">
    <text evidence="2">The sequence shown here is derived from an EMBL/GenBank/DDBJ whole genome shotgun (WGS) entry which is preliminary data.</text>
</comment>
<name>A0AAW0T9W0_SCYPA</name>
<feature type="region of interest" description="Disordered" evidence="1">
    <location>
        <begin position="328"/>
        <end position="352"/>
    </location>
</feature>
<dbReference type="Proteomes" id="UP001487740">
    <property type="component" value="Unassembled WGS sequence"/>
</dbReference>